<protein>
    <submittedName>
        <fullName evidence="10">Ger(X)C family spore germination protein</fullName>
    </submittedName>
</protein>
<dbReference type="NCBIfam" id="TIGR02887">
    <property type="entry name" value="spore_ger_x_C"/>
    <property type="match status" value="1"/>
</dbReference>
<keyword evidence="6" id="KW-0564">Palmitate</keyword>
<dbReference type="InterPro" id="IPR046953">
    <property type="entry name" value="Spore_GerAC-like_C"/>
</dbReference>
<comment type="subcellular location">
    <subcellularLocation>
        <location evidence="1">Membrane</location>
        <topology evidence="1">Lipid-anchor</topology>
    </subcellularLocation>
</comment>
<keyword evidence="3" id="KW-0309">Germination</keyword>
<evidence type="ECO:0000259" key="8">
    <source>
        <dbReference type="Pfam" id="PF05504"/>
    </source>
</evidence>
<organism evidence="10 11">
    <name type="scientific">Paenibacillus radicis</name>
    <name type="common">ex Xue et al. 2023</name>
    <dbReference type="NCBI Taxonomy" id="2972489"/>
    <lineage>
        <taxon>Bacteria</taxon>
        <taxon>Bacillati</taxon>
        <taxon>Bacillota</taxon>
        <taxon>Bacilli</taxon>
        <taxon>Bacillales</taxon>
        <taxon>Paenibacillaceae</taxon>
        <taxon>Paenibacillus</taxon>
    </lineage>
</organism>
<dbReference type="PANTHER" id="PTHR35789">
    <property type="entry name" value="SPORE GERMINATION PROTEIN B3"/>
    <property type="match status" value="1"/>
</dbReference>
<keyword evidence="7" id="KW-0449">Lipoprotein</keyword>
<evidence type="ECO:0000256" key="2">
    <source>
        <dbReference type="ARBA" id="ARBA00007886"/>
    </source>
</evidence>
<feature type="domain" description="Spore germination protein N-terminal" evidence="9">
    <location>
        <begin position="22"/>
        <end position="195"/>
    </location>
</feature>
<dbReference type="Proteomes" id="UP001300012">
    <property type="component" value="Unassembled WGS sequence"/>
</dbReference>
<dbReference type="Pfam" id="PF25198">
    <property type="entry name" value="Spore_GerAC_N"/>
    <property type="match status" value="1"/>
</dbReference>
<evidence type="ECO:0000256" key="4">
    <source>
        <dbReference type="ARBA" id="ARBA00022729"/>
    </source>
</evidence>
<evidence type="ECO:0000313" key="10">
    <source>
        <dbReference type="EMBL" id="MCR8632790.1"/>
    </source>
</evidence>
<gene>
    <name evidence="10" type="ORF">NV381_16425</name>
</gene>
<dbReference type="Pfam" id="PF05504">
    <property type="entry name" value="Spore_GerAC"/>
    <property type="match status" value="1"/>
</dbReference>
<dbReference type="EMBL" id="JANQBD010000011">
    <property type="protein sequence ID" value="MCR8632790.1"/>
    <property type="molecule type" value="Genomic_DNA"/>
</dbReference>
<evidence type="ECO:0000256" key="5">
    <source>
        <dbReference type="ARBA" id="ARBA00023136"/>
    </source>
</evidence>
<dbReference type="InterPro" id="IPR057336">
    <property type="entry name" value="GerAC_N"/>
</dbReference>
<dbReference type="RefSeq" id="WP_258214375.1">
    <property type="nucleotide sequence ID" value="NZ_JANQBD010000011.1"/>
</dbReference>
<dbReference type="PANTHER" id="PTHR35789:SF1">
    <property type="entry name" value="SPORE GERMINATION PROTEIN B3"/>
    <property type="match status" value="1"/>
</dbReference>
<comment type="caution">
    <text evidence="10">The sequence shown here is derived from an EMBL/GenBank/DDBJ whole genome shotgun (WGS) entry which is preliminary data.</text>
</comment>
<name>A0ABT1YLG7_9BACL</name>
<dbReference type="InterPro" id="IPR008844">
    <property type="entry name" value="Spore_GerAC-like"/>
</dbReference>
<dbReference type="Gene3D" id="3.30.300.210">
    <property type="entry name" value="Nutrient germinant receptor protein C, domain 3"/>
    <property type="match status" value="1"/>
</dbReference>
<accession>A0ABT1YLG7</accession>
<comment type="similarity">
    <text evidence="2">Belongs to the GerABKC lipoprotein family.</text>
</comment>
<keyword evidence="11" id="KW-1185">Reference proteome</keyword>
<evidence type="ECO:0000256" key="7">
    <source>
        <dbReference type="ARBA" id="ARBA00023288"/>
    </source>
</evidence>
<sequence length="397" mass="44253">MKLGFQLCAWLLLLTLLTGCWNRRELNELGIQMGMAIDKIGDQYQLAVQVVVPGEVSSRLTTGRSPVTLYKASAPTIFEAFRKLTETSPRKIYSAHTRVLVIGESLAQEGIGKILDLLSRNPEARTDYYVIVSRGIKAEEVLKVMTSLEKIPANNLFYSLDTSSKNWAPTTTVTMDQAILQLVTSGLNLVLPGVEVLGNLSTGDSKSNVDKIENAGLLQSAGLAIFDEDKLIGWLNEDESKGYNYIRNNVKSTAGHIKCPDGGVLALETLRSDTKMKVSFDNGEPLILIGVVIESNIGEVECKIDIMEPDTIVWLEHEAEKKLKSLLQHTINKVKSKYNVDVFGFGQAVYKKDPKAWKKLKGEWKERFPRLKVNYDINVTIRRTGTTNNSFQNNIKE</sequence>
<evidence type="ECO:0000256" key="3">
    <source>
        <dbReference type="ARBA" id="ARBA00022544"/>
    </source>
</evidence>
<dbReference type="PROSITE" id="PS51257">
    <property type="entry name" value="PROKAR_LIPOPROTEIN"/>
    <property type="match status" value="1"/>
</dbReference>
<evidence type="ECO:0000259" key="9">
    <source>
        <dbReference type="Pfam" id="PF25198"/>
    </source>
</evidence>
<evidence type="ECO:0000313" key="11">
    <source>
        <dbReference type="Proteomes" id="UP001300012"/>
    </source>
</evidence>
<dbReference type="Gene3D" id="6.20.190.10">
    <property type="entry name" value="Nutrient germinant receptor protein C, domain 1"/>
    <property type="match status" value="1"/>
</dbReference>
<evidence type="ECO:0000256" key="1">
    <source>
        <dbReference type="ARBA" id="ARBA00004635"/>
    </source>
</evidence>
<keyword evidence="5" id="KW-0472">Membrane</keyword>
<feature type="domain" description="Spore germination GerAC-like C-terminal" evidence="8">
    <location>
        <begin position="222"/>
        <end position="385"/>
    </location>
</feature>
<keyword evidence="4" id="KW-0732">Signal</keyword>
<evidence type="ECO:0000256" key="6">
    <source>
        <dbReference type="ARBA" id="ARBA00023139"/>
    </source>
</evidence>
<dbReference type="InterPro" id="IPR038501">
    <property type="entry name" value="Spore_GerAC_C_sf"/>
</dbReference>
<proteinExistence type="inferred from homology"/>
<reference evidence="10 11" key="1">
    <citation type="submission" date="2022-08" db="EMBL/GenBank/DDBJ databases">
        <title>Paenibacillus endoradicis sp. nov., Paenibacillus radicibacter sp. nov and Paenibacillus pararadicis sp. nov., three cold-adapted plant growth-promoting bacteria isolated from root of Larix gmelinii in Great Khingan.</title>
        <authorList>
            <person name="Xue H."/>
        </authorList>
    </citation>
    <scope>NUCLEOTIDE SEQUENCE [LARGE SCALE GENOMIC DNA]</scope>
    <source>
        <strain evidence="10 11">N5-1-1-5</strain>
    </source>
</reference>